<sequence length="77" mass="8709">MTAAFPIPATEFGKKKLITEHTQQNQSFEYAGTNNDLNNSQVCTVSKYLLCTILPQICFAATTLPLMQQFLICSYWQ</sequence>
<gene>
    <name evidence="1" type="ORF">EUGRSUZ_H00414</name>
</gene>
<evidence type="ECO:0000313" key="1">
    <source>
        <dbReference type="EMBL" id="KCW57645.1"/>
    </source>
</evidence>
<dbReference type="InParanoid" id="A0A059AW25"/>
<dbReference type="EMBL" id="KK198760">
    <property type="protein sequence ID" value="KCW57645.1"/>
    <property type="molecule type" value="Genomic_DNA"/>
</dbReference>
<protein>
    <submittedName>
        <fullName evidence="1">Uncharacterized protein</fullName>
    </submittedName>
</protein>
<dbReference type="AlphaFoldDB" id="A0A059AW25"/>
<proteinExistence type="predicted"/>
<reference evidence="1" key="1">
    <citation type="submission" date="2013-07" db="EMBL/GenBank/DDBJ databases">
        <title>The genome of Eucalyptus grandis.</title>
        <authorList>
            <person name="Schmutz J."/>
            <person name="Hayes R."/>
            <person name="Myburg A."/>
            <person name="Tuskan G."/>
            <person name="Grattapaglia D."/>
            <person name="Rokhsar D.S."/>
        </authorList>
    </citation>
    <scope>NUCLEOTIDE SEQUENCE</scope>
    <source>
        <tissue evidence="1">Leaf extractions</tissue>
    </source>
</reference>
<dbReference type="Gramene" id="KCW57645">
    <property type="protein sequence ID" value="KCW57645"/>
    <property type="gene ID" value="EUGRSUZ_H00414"/>
</dbReference>
<name>A0A059AW25_EUCGR</name>
<accession>A0A059AW25</accession>
<organism evidence="1">
    <name type="scientific">Eucalyptus grandis</name>
    <name type="common">Flooded gum</name>
    <dbReference type="NCBI Taxonomy" id="71139"/>
    <lineage>
        <taxon>Eukaryota</taxon>
        <taxon>Viridiplantae</taxon>
        <taxon>Streptophyta</taxon>
        <taxon>Embryophyta</taxon>
        <taxon>Tracheophyta</taxon>
        <taxon>Spermatophyta</taxon>
        <taxon>Magnoliopsida</taxon>
        <taxon>eudicotyledons</taxon>
        <taxon>Gunneridae</taxon>
        <taxon>Pentapetalae</taxon>
        <taxon>rosids</taxon>
        <taxon>malvids</taxon>
        <taxon>Myrtales</taxon>
        <taxon>Myrtaceae</taxon>
        <taxon>Myrtoideae</taxon>
        <taxon>Eucalypteae</taxon>
        <taxon>Eucalyptus</taxon>
    </lineage>
</organism>